<keyword evidence="3" id="KW-0223">Dioxygenase</keyword>
<name>K2S0V8_MACPH</name>
<evidence type="ECO:0000313" key="3">
    <source>
        <dbReference type="EMBL" id="EKG18552.1"/>
    </source>
</evidence>
<dbReference type="VEuPathDB" id="FungiDB:MPH_04191"/>
<dbReference type="STRING" id="1126212.K2S0V8"/>
<protein>
    <submittedName>
        <fullName evidence="3">Taurine catabolism dioxygenase TauD/TfdA</fullName>
    </submittedName>
</protein>
<dbReference type="Pfam" id="PF02668">
    <property type="entry name" value="TauD"/>
    <property type="match status" value="1"/>
</dbReference>
<dbReference type="EMBL" id="AHHD01000206">
    <property type="protein sequence ID" value="EKG18552.1"/>
    <property type="molecule type" value="Genomic_DNA"/>
</dbReference>
<dbReference type="GO" id="GO:0051213">
    <property type="term" value="F:dioxygenase activity"/>
    <property type="evidence" value="ECO:0007669"/>
    <property type="project" value="UniProtKB-KW"/>
</dbReference>
<evidence type="ECO:0000256" key="1">
    <source>
        <dbReference type="ARBA" id="ARBA00023002"/>
    </source>
</evidence>
<reference evidence="3 4" key="1">
    <citation type="journal article" date="2012" name="BMC Genomics">
        <title>Tools to kill: Genome of one of the most destructive plant pathogenic fungi Macrophomina phaseolina.</title>
        <authorList>
            <person name="Islam M.S."/>
            <person name="Haque M.S."/>
            <person name="Islam M.M."/>
            <person name="Emdad E.M."/>
            <person name="Halim A."/>
            <person name="Hossen Q.M.M."/>
            <person name="Hossain M.Z."/>
            <person name="Ahmed B."/>
            <person name="Rahim S."/>
            <person name="Rahman M.S."/>
            <person name="Alam M.M."/>
            <person name="Hou S."/>
            <person name="Wan X."/>
            <person name="Saito J.A."/>
            <person name="Alam M."/>
        </authorList>
    </citation>
    <scope>NUCLEOTIDE SEQUENCE [LARGE SCALE GENOMIC DNA]</scope>
    <source>
        <strain evidence="3 4">MS6</strain>
    </source>
</reference>
<sequence length="132" mass="15218">MLHADGRVIFQMVWQPFVRNPELASTKQLRALGTLQRIAEKNSIKLDHQPGDIQLINNLAILHTRSKFMDSPSQQRHLLRLGLRDPTEAWKLPAQYAALFENAFRTPMDKQMIPVTDFDAWDKTTTEDLNHG</sequence>
<evidence type="ECO:0000259" key="2">
    <source>
        <dbReference type="Pfam" id="PF02668"/>
    </source>
</evidence>
<accession>K2S0V8</accession>
<dbReference type="HOGENOM" id="CLU_1917434_0_0_1"/>
<dbReference type="Proteomes" id="UP000007129">
    <property type="component" value="Unassembled WGS sequence"/>
</dbReference>
<dbReference type="Gene3D" id="3.60.130.10">
    <property type="entry name" value="Clavaminate synthase-like"/>
    <property type="match status" value="1"/>
</dbReference>
<evidence type="ECO:0000313" key="4">
    <source>
        <dbReference type="Proteomes" id="UP000007129"/>
    </source>
</evidence>
<dbReference type="InterPro" id="IPR003819">
    <property type="entry name" value="TauD/TfdA-like"/>
</dbReference>
<proteinExistence type="predicted"/>
<dbReference type="SUPFAM" id="SSF51197">
    <property type="entry name" value="Clavaminate synthase-like"/>
    <property type="match status" value="1"/>
</dbReference>
<comment type="caution">
    <text evidence="3">The sequence shown here is derived from an EMBL/GenBank/DDBJ whole genome shotgun (WGS) entry which is preliminary data.</text>
</comment>
<dbReference type="InterPro" id="IPR042098">
    <property type="entry name" value="TauD-like_sf"/>
</dbReference>
<keyword evidence="1" id="KW-0560">Oxidoreductase</keyword>
<dbReference type="InParanoid" id="K2S0V8"/>
<dbReference type="OrthoDB" id="272271at2759"/>
<dbReference type="eggNOG" id="ENOG502SJNU">
    <property type="taxonomic scope" value="Eukaryota"/>
</dbReference>
<dbReference type="AlphaFoldDB" id="K2S0V8"/>
<gene>
    <name evidence="3" type="ORF">MPH_04191</name>
</gene>
<organism evidence="3 4">
    <name type="scientific">Macrophomina phaseolina (strain MS6)</name>
    <name type="common">Charcoal rot fungus</name>
    <dbReference type="NCBI Taxonomy" id="1126212"/>
    <lineage>
        <taxon>Eukaryota</taxon>
        <taxon>Fungi</taxon>
        <taxon>Dikarya</taxon>
        <taxon>Ascomycota</taxon>
        <taxon>Pezizomycotina</taxon>
        <taxon>Dothideomycetes</taxon>
        <taxon>Dothideomycetes incertae sedis</taxon>
        <taxon>Botryosphaeriales</taxon>
        <taxon>Botryosphaeriaceae</taxon>
        <taxon>Macrophomina</taxon>
    </lineage>
</organism>
<feature type="domain" description="TauD/TfdA-like" evidence="2">
    <location>
        <begin position="6"/>
        <end position="81"/>
    </location>
</feature>